<gene>
    <name evidence="10" type="ORF">CHLRE_02g117300v5</name>
</gene>
<dbReference type="SUPFAM" id="SSF54427">
    <property type="entry name" value="NTF2-like"/>
    <property type="match status" value="1"/>
</dbReference>
<keyword evidence="5" id="KW-0687">Ribonucleoprotein</keyword>
<evidence type="ECO:0000256" key="2">
    <source>
        <dbReference type="ARBA" id="ARBA00022946"/>
    </source>
</evidence>
<dbReference type="EMBL" id="CM008963">
    <property type="protein sequence ID" value="PNW87306.1"/>
    <property type="molecule type" value="Genomic_DNA"/>
</dbReference>
<evidence type="ECO:0000313" key="10">
    <source>
        <dbReference type="EMBL" id="PNW87306.1"/>
    </source>
</evidence>
<dbReference type="Pfam" id="PF04280">
    <property type="entry name" value="Tim44"/>
    <property type="match status" value="1"/>
</dbReference>
<keyword evidence="2" id="KW-0809">Transit peptide</keyword>
<dbReference type="RefSeq" id="XP_042927628.1">
    <property type="nucleotide sequence ID" value="XM_043059994.1"/>
</dbReference>
<dbReference type="PaxDb" id="3055-EDP07331"/>
<sequence length="311" mass="34576">MASRQGAGLLMRALGQQAGAWCARPAGSLITAQASTSGVTGSLLGLQSQQQHVAHQPQPHPLQQHQQLRHMSRLPSAFTSNFNPFAWFDYRKMVYPEVYDANEAHMWARYKSHGGLAERYTPPGPLTSANPLADPELEARIKYWSKSLYAGVLCRTSIWGFSKSALQQRVLDAYKAVNAALAAGDMALAEPYVTEQTGLRLAGEVARRGRSSVTWRMVREPKPSDIKLVHGTIVSNPLKQGKLHFAQWTARIPSRQVVAVYDNRGKLLAGDPDKELEVVDHWVFERPILKAWIAPRPGPSGAEWRLVERLQ</sequence>
<dbReference type="GO" id="GO:1990904">
    <property type="term" value="C:ribonucleoprotein complex"/>
    <property type="evidence" value="ECO:0007669"/>
    <property type="project" value="UniProtKB-KW"/>
</dbReference>
<dbReference type="InterPro" id="IPR007379">
    <property type="entry name" value="Tim44-like_dom"/>
</dbReference>
<proteinExistence type="inferred from homology"/>
<evidence type="ECO:0000256" key="7">
    <source>
        <dbReference type="ARBA" id="ARBA00039448"/>
    </source>
</evidence>
<dbReference type="PANTHER" id="PTHR28554:SF1">
    <property type="entry name" value="LARGE RIBOSOMAL SUBUNIT PROTEIN ML45"/>
    <property type="match status" value="1"/>
</dbReference>
<dbReference type="GO" id="GO:0005840">
    <property type="term" value="C:ribosome"/>
    <property type="evidence" value="ECO:0007669"/>
    <property type="project" value="UniProtKB-KW"/>
</dbReference>
<reference evidence="10 11" key="1">
    <citation type="journal article" date="2007" name="Science">
        <title>The Chlamydomonas genome reveals the evolution of key animal and plant functions.</title>
        <authorList>
            <person name="Merchant S.S."/>
            <person name="Prochnik S.E."/>
            <person name="Vallon O."/>
            <person name="Harris E.H."/>
            <person name="Karpowicz S.J."/>
            <person name="Witman G.B."/>
            <person name="Terry A."/>
            <person name="Salamov A."/>
            <person name="Fritz-Laylin L.K."/>
            <person name="Marechal-Drouard L."/>
            <person name="Marshall W.F."/>
            <person name="Qu L.H."/>
            <person name="Nelson D.R."/>
            <person name="Sanderfoot A.A."/>
            <person name="Spalding M.H."/>
            <person name="Kapitonov V.V."/>
            <person name="Ren Q."/>
            <person name="Ferris P."/>
            <person name="Lindquist E."/>
            <person name="Shapiro H."/>
            <person name="Lucas S.M."/>
            <person name="Grimwood J."/>
            <person name="Schmutz J."/>
            <person name="Cardol P."/>
            <person name="Cerutti H."/>
            <person name="Chanfreau G."/>
            <person name="Chen C.L."/>
            <person name="Cognat V."/>
            <person name="Croft M.T."/>
            <person name="Dent R."/>
            <person name="Dutcher S."/>
            <person name="Fernandez E."/>
            <person name="Fukuzawa H."/>
            <person name="Gonzalez-Ballester D."/>
            <person name="Gonzalez-Halphen D."/>
            <person name="Hallmann A."/>
            <person name="Hanikenne M."/>
            <person name="Hippler M."/>
            <person name="Inwood W."/>
            <person name="Jabbari K."/>
            <person name="Kalanon M."/>
            <person name="Kuras R."/>
            <person name="Lefebvre P.A."/>
            <person name="Lemaire S.D."/>
            <person name="Lobanov A.V."/>
            <person name="Lohr M."/>
            <person name="Manuell A."/>
            <person name="Meier I."/>
            <person name="Mets L."/>
            <person name="Mittag M."/>
            <person name="Mittelmeier T."/>
            <person name="Moroney J.V."/>
            <person name="Moseley J."/>
            <person name="Napoli C."/>
            <person name="Nedelcu A.M."/>
            <person name="Niyogi K."/>
            <person name="Novoselov S.V."/>
            <person name="Paulsen I.T."/>
            <person name="Pazour G."/>
            <person name="Purton S."/>
            <person name="Ral J.P."/>
            <person name="Riano-Pachon D.M."/>
            <person name="Riekhof W."/>
            <person name="Rymarquis L."/>
            <person name="Schroda M."/>
            <person name="Stern D."/>
            <person name="Umen J."/>
            <person name="Willows R."/>
            <person name="Wilson N."/>
            <person name="Zimmer S.L."/>
            <person name="Allmer J."/>
            <person name="Balk J."/>
            <person name="Bisova K."/>
            <person name="Chen C.J."/>
            <person name="Elias M."/>
            <person name="Gendler K."/>
            <person name="Hauser C."/>
            <person name="Lamb M.R."/>
            <person name="Ledford H."/>
            <person name="Long J.C."/>
            <person name="Minagawa J."/>
            <person name="Page M.D."/>
            <person name="Pan J."/>
            <person name="Pootakham W."/>
            <person name="Roje S."/>
            <person name="Rose A."/>
            <person name="Stahlberg E."/>
            <person name="Terauchi A.M."/>
            <person name="Yang P."/>
            <person name="Ball S."/>
            <person name="Bowler C."/>
            <person name="Dieckmann C.L."/>
            <person name="Gladyshev V.N."/>
            <person name="Green P."/>
            <person name="Jorgensen R."/>
            <person name="Mayfield S."/>
            <person name="Mueller-Roeber B."/>
            <person name="Rajamani S."/>
            <person name="Sayre R.T."/>
            <person name="Brokstein P."/>
            <person name="Dubchak I."/>
            <person name="Goodstein D."/>
            <person name="Hornick L."/>
            <person name="Huang Y.W."/>
            <person name="Jhaveri J."/>
            <person name="Luo Y."/>
            <person name="Martinez D."/>
            <person name="Ngau W.C."/>
            <person name="Otillar B."/>
            <person name="Poliakov A."/>
            <person name="Porter A."/>
            <person name="Szajkowski L."/>
            <person name="Werner G."/>
            <person name="Zhou K."/>
            <person name="Grigoriev I.V."/>
            <person name="Rokhsar D.S."/>
            <person name="Grossman A.R."/>
        </authorList>
    </citation>
    <scope>NUCLEOTIDE SEQUENCE [LARGE SCALE GENOMIC DNA]</scope>
    <source>
        <strain evidence="11">CC-503</strain>
    </source>
</reference>
<comment type="similarity">
    <text evidence="6">Belongs to the mitochondrion-specific ribosomal protein mL45 family.</text>
</comment>
<dbReference type="KEGG" id="cre:CHLRE_02g117300v5"/>
<organism evidence="10 11">
    <name type="scientific">Chlamydomonas reinhardtii</name>
    <name type="common">Chlamydomonas smithii</name>
    <dbReference type="NCBI Taxonomy" id="3055"/>
    <lineage>
        <taxon>Eukaryota</taxon>
        <taxon>Viridiplantae</taxon>
        <taxon>Chlorophyta</taxon>
        <taxon>core chlorophytes</taxon>
        <taxon>Chlorophyceae</taxon>
        <taxon>CS clade</taxon>
        <taxon>Chlamydomonadales</taxon>
        <taxon>Chlamydomonadaceae</taxon>
        <taxon>Chlamydomonas</taxon>
    </lineage>
</organism>
<dbReference type="Gramene" id="PNW87306">
    <property type="protein sequence ID" value="PNW87306"/>
    <property type="gene ID" value="CHLRE_02g117300v5"/>
</dbReference>
<feature type="domain" description="Tim44-like" evidence="9">
    <location>
        <begin position="160"/>
        <end position="308"/>
    </location>
</feature>
<evidence type="ECO:0000256" key="4">
    <source>
        <dbReference type="ARBA" id="ARBA00023128"/>
    </source>
</evidence>
<dbReference type="AlphaFoldDB" id="A8I2I8"/>
<evidence type="ECO:0000256" key="6">
    <source>
        <dbReference type="ARBA" id="ARBA00038073"/>
    </source>
</evidence>
<dbReference type="GO" id="GO:0005739">
    <property type="term" value="C:mitochondrion"/>
    <property type="evidence" value="ECO:0000318"/>
    <property type="project" value="GO_Central"/>
</dbReference>
<keyword evidence="3" id="KW-0689">Ribosomal protein</keyword>
<dbReference type="Gene3D" id="3.10.450.240">
    <property type="match status" value="1"/>
</dbReference>
<dbReference type="InterPro" id="IPR032710">
    <property type="entry name" value="NTF2-like_dom_sf"/>
</dbReference>
<dbReference type="eggNOG" id="KOG4599">
    <property type="taxonomic scope" value="Eukaryota"/>
</dbReference>
<evidence type="ECO:0000256" key="3">
    <source>
        <dbReference type="ARBA" id="ARBA00022980"/>
    </source>
</evidence>
<evidence type="ECO:0000259" key="9">
    <source>
        <dbReference type="Pfam" id="PF04280"/>
    </source>
</evidence>
<dbReference type="InParanoid" id="A8I2I8"/>
<dbReference type="STRING" id="3055.A8I2I8"/>
<dbReference type="Proteomes" id="UP000006906">
    <property type="component" value="Chromosome 2"/>
</dbReference>
<dbReference type="OrthoDB" id="19619at2759"/>
<dbReference type="PANTHER" id="PTHR28554">
    <property type="entry name" value="39S RIBOSOMAL PROTEIN L45, MITOCHONDRIAL"/>
    <property type="match status" value="1"/>
</dbReference>
<dbReference type="InterPro" id="IPR051975">
    <property type="entry name" value="mtLSU_mL45"/>
</dbReference>
<comment type="subcellular location">
    <subcellularLocation>
        <location evidence="1">Mitochondrion</location>
    </subcellularLocation>
</comment>
<accession>A8I2I8</accession>
<keyword evidence="11" id="KW-1185">Reference proteome</keyword>
<dbReference type="HOGENOM" id="CLU_895327_0_0_1"/>
<keyword evidence="4" id="KW-0496">Mitochondrion</keyword>
<evidence type="ECO:0000313" key="11">
    <source>
        <dbReference type="Proteomes" id="UP000006906"/>
    </source>
</evidence>
<name>A8I2I8_CHLRE</name>
<dbReference type="GeneID" id="5725410"/>
<evidence type="ECO:0000256" key="5">
    <source>
        <dbReference type="ARBA" id="ARBA00023274"/>
    </source>
</evidence>
<evidence type="ECO:0000256" key="1">
    <source>
        <dbReference type="ARBA" id="ARBA00004173"/>
    </source>
</evidence>
<protein>
    <recommendedName>
        <fullName evidence="7">Large ribosomal subunit protein mL45</fullName>
    </recommendedName>
    <alternativeName>
        <fullName evidence="8">39S ribosomal protein L45, mitochondrial</fullName>
    </alternativeName>
</protein>
<evidence type="ECO:0000256" key="8">
    <source>
        <dbReference type="ARBA" id="ARBA00043031"/>
    </source>
</evidence>